<accession>A0A0E9S4Q0</accession>
<organism evidence="1">
    <name type="scientific">Anguilla anguilla</name>
    <name type="common">European freshwater eel</name>
    <name type="synonym">Muraena anguilla</name>
    <dbReference type="NCBI Taxonomy" id="7936"/>
    <lineage>
        <taxon>Eukaryota</taxon>
        <taxon>Metazoa</taxon>
        <taxon>Chordata</taxon>
        <taxon>Craniata</taxon>
        <taxon>Vertebrata</taxon>
        <taxon>Euteleostomi</taxon>
        <taxon>Actinopterygii</taxon>
        <taxon>Neopterygii</taxon>
        <taxon>Teleostei</taxon>
        <taxon>Anguilliformes</taxon>
        <taxon>Anguillidae</taxon>
        <taxon>Anguilla</taxon>
    </lineage>
</organism>
<proteinExistence type="predicted"/>
<dbReference type="AlphaFoldDB" id="A0A0E9S4Q0"/>
<evidence type="ECO:0000313" key="1">
    <source>
        <dbReference type="EMBL" id="JAH35503.1"/>
    </source>
</evidence>
<protein>
    <submittedName>
        <fullName evidence="1">Uncharacterized protein</fullName>
    </submittedName>
</protein>
<name>A0A0E9S4Q0_ANGAN</name>
<reference evidence="1" key="1">
    <citation type="submission" date="2014-11" db="EMBL/GenBank/DDBJ databases">
        <authorList>
            <person name="Amaro Gonzalez C."/>
        </authorList>
    </citation>
    <scope>NUCLEOTIDE SEQUENCE</scope>
</reference>
<sequence>MCNIKCTPQVHKPTKKGLFLNILCLY</sequence>
<dbReference type="EMBL" id="GBXM01073074">
    <property type="protein sequence ID" value="JAH35503.1"/>
    <property type="molecule type" value="Transcribed_RNA"/>
</dbReference>
<reference evidence="1" key="2">
    <citation type="journal article" date="2015" name="Fish Shellfish Immunol.">
        <title>Early steps in the European eel (Anguilla anguilla)-Vibrio vulnificus interaction in the gills: Role of the RtxA13 toxin.</title>
        <authorList>
            <person name="Callol A."/>
            <person name="Pajuelo D."/>
            <person name="Ebbesson L."/>
            <person name="Teles M."/>
            <person name="MacKenzie S."/>
            <person name="Amaro C."/>
        </authorList>
    </citation>
    <scope>NUCLEOTIDE SEQUENCE</scope>
</reference>